<dbReference type="InterPro" id="IPR032675">
    <property type="entry name" value="LRR_dom_sf"/>
</dbReference>
<feature type="compositionally biased region" description="Basic and acidic residues" evidence="1">
    <location>
        <begin position="501"/>
        <end position="510"/>
    </location>
</feature>
<evidence type="ECO:0000313" key="3">
    <source>
        <dbReference type="Proteomes" id="UP001175353"/>
    </source>
</evidence>
<dbReference type="InterPro" id="IPR036047">
    <property type="entry name" value="F-box-like_dom_sf"/>
</dbReference>
<keyword evidence="3" id="KW-1185">Reference proteome</keyword>
<organism evidence="2 3">
    <name type="scientific">Friedmanniomyces endolithicus</name>
    <dbReference type="NCBI Taxonomy" id="329885"/>
    <lineage>
        <taxon>Eukaryota</taxon>
        <taxon>Fungi</taxon>
        <taxon>Dikarya</taxon>
        <taxon>Ascomycota</taxon>
        <taxon>Pezizomycotina</taxon>
        <taxon>Dothideomycetes</taxon>
        <taxon>Dothideomycetidae</taxon>
        <taxon>Mycosphaerellales</taxon>
        <taxon>Teratosphaeriaceae</taxon>
        <taxon>Friedmanniomyces</taxon>
    </lineage>
</organism>
<dbReference type="SUPFAM" id="SSF81383">
    <property type="entry name" value="F-box domain"/>
    <property type="match status" value="1"/>
</dbReference>
<dbReference type="Gene3D" id="3.80.10.10">
    <property type="entry name" value="Ribonuclease Inhibitor"/>
    <property type="match status" value="2"/>
</dbReference>
<accession>A0AAN6KDI8</accession>
<dbReference type="SUPFAM" id="SSF52047">
    <property type="entry name" value="RNI-like"/>
    <property type="match status" value="1"/>
</dbReference>
<sequence length="591" mass="65448">MRQFDQLPADIQKYILDSLPSVQHRIALAQTCKAWHRPAITSAYHAVRFACHDASHHSRALAMLSPENAGLKHIRHLMLVPAQAECEPGEVDPAMTEVFGLFSYLLPAHTLLSLSIDSCHVLDPDFVAVLHQRQRYLQSLRLDGCRSRTDNCAYTIVRTCAPRYPLIPTDGVGLNENLLQEDSLIDVSHVSRLQIFVSNKWQADWFNIPNLPALTHLEVHVDMPSILRADGEDGDDAQRHLQLSQHIIGDLFGTDGGFQLQSLAIRGLDLQGASTALMPILRSRALTSLTLQECRHLRSLIQCCADDQVSLPCVTTLKIASPSAEESHCLDLGSLNMLLMRLQGLTHLLLRVSGVPSSQATVRGLQAEAVTQHAETLRFAYLDVASQEPNLFIRGLQSCTALRQLAVASIGPALQAFPSSTSAPLEPVTMDMLTALKGLRTLYLLDDVTKPDPDSLFANHATYLALRSRHLHDLSTYAFEGAPHLNVVGVGRRLRIHSQIEREHQHRDRSQSPSAQQQDSADHRHHEGSEPQPPIYFIRAETKELGGRKTVAATEVADLQRLQALEPTSDILDVVADSNRMLRANKDLTPI</sequence>
<name>A0AAN6KDI8_9PEZI</name>
<dbReference type="AlphaFoldDB" id="A0AAN6KDI8"/>
<reference evidence="2" key="1">
    <citation type="submission" date="2023-06" db="EMBL/GenBank/DDBJ databases">
        <title>Black Yeasts Isolated from many extreme environments.</title>
        <authorList>
            <person name="Coleine C."/>
            <person name="Stajich J.E."/>
            <person name="Selbmann L."/>
        </authorList>
    </citation>
    <scope>NUCLEOTIDE SEQUENCE</scope>
    <source>
        <strain evidence="2">CCFEE 5200</strain>
    </source>
</reference>
<evidence type="ECO:0000313" key="2">
    <source>
        <dbReference type="EMBL" id="KAK0976747.1"/>
    </source>
</evidence>
<feature type="region of interest" description="Disordered" evidence="1">
    <location>
        <begin position="501"/>
        <end position="534"/>
    </location>
</feature>
<protein>
    <recommendedName>
        <fullName evidence="4">F-box domain-containing protein</fullName>
    </recommendedName>
</protein>
<evidence type="ECO:0000256" key="1">
    <source>
        <dbReference type="SAM" id="MobiDB-lite"/>
    </source>
</evidence>
<evidence type="ECO:0008006" key="4">
    <source>
        <dbReference type="Google" id="ProtNLM"/>
    </source>
</evidence>
<feature type="compositionally biased region" description="Basic and acidic residues" evidence="1">
    <location>
        <begin position="520"/>
        <end position="529"/>
    </location>
</feature>
<comment type="caution">
    <text evidence="2">The sequence shown here is derived from an EMBL/GenBank/DDBJ whole genome shotgun (WGS) entry which is preliminary data.</text>
</comment>
<dbReference type="Proteomes" id="UP001175353">
    <property type="component" value="Unassembled WGS sequence"/>
</dbReference>
<gene>
    <name evidence="2" type="ORF">LTR91_013588</name>
</gene>
<dbReference type="EMBL" id="JAUJLE010000138">
    <property type="protein sequence ID" value="KAK0976747.1"/>
    <property type="molecule type" value="Genomic_DNA"/>
</dbReference>
<proteinExistence type="predicted"/>